<reference evidence="2 3" key="1">
    <citation type="submission" date="2016-05" db="EMBL/GenBank/DDBJ databases">
        <title>Comparative analysis of secretome profiles of manganese(II)-oxidizing ascomycete fungi.</title>
        <authorList>
            <consortium name="DOE Joint Genome Institute"/>
            <person name="Zeiner C.A."/>
            <person name="Purvine S.O."/>
            <person name="Zink E.M."/>
            <person name="Wu S."/>
            <person name="Pasa-Tolic L."/>
            <person name="Chaput D.L."/>
            <person name="Haridas S."/>
            <person name="Grigoriev I.V."/>
            <person name="Santelli C.M."/>
            <person name="Hansel C.M."/>
        </authorList>
    </citation>
    <scope>NUCLEOTIDE SEQUENCE [LARGE SCALE GENOMIC DNA]</scope>
    <source>
        <strain evidence="2 3">AP3s5-JAC2a</strain>
    </source>
</reference>
<dbReference type="InParanoid" id="A0A177CAW8"/>
<feature type="transmembrane region" description="Helical" evidence="1">
    <location>
        <begin position="163"/>
        <end position="183"/>
    </location>
</feature>
<dbReference type="GO" id="GO:0016020">
    <property type="term" value="C:membrane"/>
    <property type="evidence" value="ECO:0007669"/>
    <property type="project" value="TreeGrafter"/>
</dbReference>
<dbReference type="Proteomes" id="UP000077069">
    <property type="component" value="Unassembled WGS sequence"/>
</dbReference>
<keyword evidence="1" id="KW-1133">Transmembrane helix</keyword>
<keyword evidence="1" id="KW-0812">Transmembrane</keyword>
<dbReference type="InterPro" id="IPR042099">
    <property type="entry name" value="ANL_N_sf"/>
</dbReference>
<organism evidence="2 3">
    <name type="scientific">Paraphaeosphaeria sporulosa</name>
    <dbReference type="NCBI Taxonomy" id="1460663"/>
    <lineage>
        <taxon>Eukaryota</taxon>
        <taxon>Fungi</taxon>
        <taxon>Dikarya</taxon>
        <taxon>Ascomycota</taxon>
        <taxon>Pezizomycotina</taxon>
        <taxon>Dothideomycetes</taxon>
        <taxon>Pleosporomycetidae</taxon>
        <taxon>Pleosporales</taxon>
        <taxon>Massarineae</taxon>
        <taxon>Didymosphaeriaceae</taxon>
        <taxon>Paraphaeosphaeria</taxon>
    </lineage>
</organism>
<dbReference type="RefSeq" id="XP_018035080.1">
    <property type="nucleotide sequence ID" value="XM_018174529.1"/>
</dbReference>
<dbReference type="PANTHER" id="PTHR43272">
    <property type="entry name" value="LONG-CHAIN-FATTY-ACID--COA LIGASE"/>
    <property type="match status" value="1"/>
</dbReference>
<evidence type="ECO:0000256" key="1">
    <source>
        <dbReference type="SAM" id="Phobius"/>
    </source>
</evidence>
<gene>
    <name evidence="2" type="ORF">CC84DRAFT_1093695</name>
</gene>
<dbReference type="Gene3D" id="3.40.50.12780">
    <property type="entry name" value="N-terminal domain of ligase-like"/>
    <property type="match status" value="1"/>
</dbReference>
<sequence>MAGIVEQLDGVIAGLLAGYNAYTTLLVVTLLGFVGWVIYDTQDSDTHPLLLARQAQASYVRQPGESAVYRSPEHPHGYPLRTGLGVKPPGAPMYTAGRDGDLRDIWRRVTGEIPLEKGATSSGTANIVTVFGKEGVTEHAIADITKEITIIGKHFRDHGAKRVAIYLPNSLEFLVTLFAGAFYDFVPILIPYNQPHQTLIELLNQTNADSLVAEAGSVPLADVGKSVSSLRQVIWTVEKTSRHMDWNEVPEGIGGKIDVSVWHQLVQDQKVAFPELPKDAGKDATKAPNVVFLWQERVGKAAEIVEFTQQNLAAGTGALLSALPGPQRLNASDSFLPADTFTNSYTLCLTLAALYSHATVIINSVAGPGVDLTLATRSIAPTIAVVSAETAAKLHNTTTTSITGGLKKIAHYLETRSLTAGRLPTDTFLSRLNAPTRASVGATPGKLRLLFISERAGLNTPPLSSEDLSDLRIYTKARVVYALTAAKVAGAVAQTNIYDYRRAVTPSNKHSHFGVPLSSLELKLKDTPSHKNTDEKFVGDIVVSGASVAGGETALGVNGTIREDHTIAYV</sequence>
<accession>A0A177CAW8</accession>
<evidence type="ECO:0000313" key="3">
    <source>
        <dbReference type="Proteomes" id="UP000077069"/>
    </source>
</evidence>
<keyword evidence="3" id="KW-1185">Reference proteome</keyword>
<feature type="transmembrane region" description="Helical" evidence="1">
    <location>
        <begin position="19"/>
        <end position="39"/>
    </location>
</feature>
<dbReference type="PANTHER" id="PTHR43272:SF11">
    <property type="entry name" value="AMP-DEPENDENT SYNTHETASE_LIGASE DOMAIN-CONTAINING PROTEIN"/>
    <property type="match status" value="1"/>
</dbReference>
<dbReference type="GO" id="GO:0005783">
    <property type="term" value="C:endoplasmic reticulum"/>
    <property type="evidence" value="ECO:0007669"/>
    <property type="project" value="TreeGrafter"/>
</dbReference>
<proteinExistence type="predicted"/>
<evidence type="ECO:0000313" key="2">
    <source>
        <dbReference type="EMBL" id="OAG04715.1"/>
    </source>
</evidence>
<dbReference type="STRING" id="1460663.A0A177CAW8"/>
<dbReference type="OrthoDB" id="4138492at2759"/>
<dbReference type="GeneID" id="28758015"/>
<dbReference type="EMBL" id="KV441553">
    <property type="protein sequence ID" value="OAG04715.1"/>
    <property type="molecule type" value="Genomic_DNA"/>
</dbReference>
<name>A0A177CAW8_9PLEO</name>
<dbReference type="GO" id="GO:0004467">
    <property type="term" value="F:long-chain fatty acid-CoA ligase activity"/>
    <property type="evidence" value="ECO:0007669"/>
    <property type="project" value="TreeGrafter"/>
</dbReference>
<keyword evidence="1" id="KW-0472">Membrane</keyword>
<dbReference type="SUPFAM" id="SSF56801">
    <property type="entry name" value="Acetyl-CoA synthetase-like"/>
    <property type="match status" value="1"/>
</dbReference>
<dbReference type="AlphaFoldDB" id="A0A177CAW8"/>
<dbReference type="FunCoup" id="A0A177CAW8">
    <property type="interactions" value="29"/>
</dbReference>
<protein>
    <recommendedName>
        <fullName evidence="4">AMP-dependent synthetase/ligase domain-containing protein</fullName>
    </recommendedName>
</protein>
<evidence type="ECO:0008006" key="4">
    <source>
        <dbReference type="Google" id="ProtNLM"/>
    </source>
</evidence>